<keyword evidence="4" id="KW-1185">Reference proteome</keyword>
<dbReference type="GO" id="GO:0016787">
    <property type="term" value="F:hydrolase activity"/>
    <property type="evidence" value="ECO:0007669"/>
    <property type="project" value="UniProtKB-KW"/>
</dbReference>
<proteinExistence type="predicted"/>
<dbReference type="InterPro" id="IPR011060">
    <property type="entry name" value="RibuloseP-bd_barrel"/>
</dbReference>
<dbReference type="Proteomes" id="UP000296883">
    <property type="component" value="Chromosome"/>
</dbReference>
<reference evidence="2 4" key="2">
    <citation type="journal article" date="2020" name="Int. J. Syst. Evol. Microbiol.">
        <title>Vagococcus xieshaowenii sp. nov., isolated from snow finch (Montifringilla taczanowskii) cloacal content.</title>
        <authorList>
            <person name="Ge Y."/>
            <person name="Yang J."/>
            <person name="Lai X.H."/>
            <person name="Zhang G."/>
            <person name="Jin D."/>
            <person name="Lu S."/>
            <person name="Wang B."/>
            <person name="Huang Y."/>
            <person name="Huang Y."/>
            <person name="Ren Z."/>
            <person name="Zhang X."/>
            <person name="Xu J."/>
        </authorList>
    </citation>
    <scope>NUCLEOTIDE SEQUENCE [LARGE SCALE GENOMIC DNA]</scope>
    <source>
        <strain evidence="2">Personal::cf-49</strain>
        <strain evidence="4">personal::cf-49</strain>
    </source>
</reference>
<evidence type="ECO:0000313" key="2">
    <source>
        <dbReference type="EMBL" id="QCA29338.1"/>
    </source>
</evidence>
<dbReference type="EMBL" id="SRHU01000011">
    <property type="protein sequence ID" value="TFZ42458.1"/>
    <property type="molecule type" value="Genomic_DNA"/>
</dbReference>
<evidence type="ECO:0000313" key="3">
    <source>
        <dbReference type="EMBL" id="TFZ42458.1"/>
    </source>
</evidence>
<dbReference type="EMBL" id="CP038865">
    <property type="protein sequence ID" value="QCA29338.1"/>
    <property type="molecule type" value="Genomic_DNA"/>
</dbReference>
<dbReference type="InterPro" id="IPR057238">
    <property type="entry name" value="DUF7916"/>
</dbReference>
<evidence type="ECO:0000313" key="5">
    <source>
        <dbReference type="Proteomes" id="UP000297725"/>
    </source>
</evidence>
<dbReference type="AlphaFoldDB" id="A0AAJ5EF60"/>
<keyword evidence="3" id="KW-0378">Hydrolase</keyword>
<dbReference type="RefSeq" id="WP_135253970.1">
    <property type="nucleotide sequence ID" value="NZ_CP038865.1"/>
</dbReference>
<dbReference type="Pfam" id="PF25509">
    <property type="entry name" value="DUF7916"/>
    <property type="match status" value="1"/>
</dbReference>
<organism evidence="3 5">
    <name type="scientific">Vagococcus xieshaowenii</name>
    <dbReference type="NCBI Taxonomy" id="2562451"/>
    <lineage>
        <taxon>Bacteria</taxon>
        <taxon>Bacillati</taxon>
        <taxon>Bacillota</taxon>
        <taxon>Bacilli</taxon>
        <taxon>Lactobacillales</taxon>
        <taxon>Enterococcaceae</taxon>
        <taxon>Vagococcus</taxon>
    </lineage>
</organism>
<evidence type="ECO:0000313" key="4">
    <source>
        <dbReference type="Proteomes" id="UP000296883"/>
    </source>
</evidence>
<name>A0AAJ5EF60_9ENTE</name>
<reference evidence="3 5" key="1">
    <citation type="submission" date="2019-03" db="EMBL/GenBank/DDBJ databases">
        <title>Vagococcus sp. was isolated fron gut of Carduelis flavirostris.</title>
        <authorList>
            <person name="Ge Y."/>
        </authorList>
    </citation>
    <scope>NUCLEOTIDE SEQUENCE [LARGE SCALE GENOMIC DNA]</scope>
    <source>
        <strain evidence="3 5">CF-210</strain>
    </source>
</reference>
<accession>A0AAJ5EF60</accession>
<feature type="domain" description="DUF7916" evidence="1">
    <location>
        <begin position="6"/>
        <end position="299"/>
    </location>
</feature>
<sequence length="299" mass="32103">MVKRLISSNASDILKMSAQELKQSISASEGRVIMSENVVFREAFVDDITNAELARAFGADMILLNGIDVLNPVINGLSAADQTFVESLHHLVGRPIGVNLEPVDETTEMAETRLEIVEGRKASLRTIQEIEKIKLDFVCFTGNPGTGVSNKEILKTIKLARENFSGLIIAGKMHGAGATEKIIDEETVKAFIEAGADIILVPAVGTVPGFDMEDLKPIVKCAHAKNTLVLSAIGTSQESSDPDTIKQIAIQNKICGVDIQHIGDAGYAGVAPVENIFAISKAIRGMRHTASMIARSINR</sequence>
<gene>
    <name evidence="3" type="ORF">E4031_03310</name>
    <name evidence="2" type="ORF">E4Z98_08410</name>
</gene>
<evidence type="ECO:0000259" key="1">
    <source>
        <dbReference type="Pfam" id="PF25509"/>
    </source>
</evidence>
<dbReference type="Proteomes" id="UP000297725">
    <property type="component" value="Unassembled WGS sequence"/>
</dbReference>
<dbReference type="SUPFAM" id="SSF51366">
    <property type="entry name" value="Ribulose-phoshate binding barrel"/>
    <property type="match status" value="1"/>
</dbReference>
<protein>
    <submittedName>
        <fullName evidence="3">Haloacid dehalogenase-like hydrolase</fullName>
    </submittedName>
</protein>